<evidence type="ECO:0000313" key="3">
    <source>
        <dbReference type="Proteomes" id="UP000066624"/>
    </source>
</evidence>
<proteinExistence type="inferred from homology"/>
<dbReference type="Pfam" id="PF00106">
    <property type="entry name" value="adh_short"/>
    <property type="match status" value="1"/>
</dbReference>
<dbReference type="AlphaFoldDB" id="A0A0K0XW51"/>
<dbReference type="Gene3D" id="3.40.50.720">
    <property type="entry name" value="NAD(P)-binding Rossmann-like Domain"/>
    <property type="match status" value="1"/>
</dbReference>
<dbReference type="OrthoDB" id="5786478at2"/>
<dbReference type="CDD" id="cd05325">
    <property type="entry name" value="carb_red_sniffer_like_SDR_c"/>
    <property type="match status" value="1"/>
</dbReference>
<dbReference type="PRINTS" id="PR00081">
    <property type="entry name" value="GDHRDH"/>
</dbReference>
<evidence type="ECO:0000313" key="2">
    <source>
        <dbReference type="EMBL" id="AKS41908.1"/>
    </source>
</evidence>
<comment type="similarity">
    <text evidence="1">Belongs to the short-chain dehydrogenases/reductases (SDR) family.</text>
</comment>
<dbReference type="SUPFAM" id="SSF51735">
    <property type="entry name" value="NAD(P)-binding Rossmann-fold domains"/>
    <property type="match status" value="1"/>
</dbReference>
<name>A0A0K0XW51_9GAMM</name>
<dbReference type="PRINTS" id="PR00080">
    <property type="entry name" value="SDRFAMILY"/>
</dbReference>
<dbReference type="GO" id="GO:0016616">
    <property type="term" value="F:oxidoreductase activity, acting on the CH-OH group of donors, NAD or NADP as acceptor"/>
    <property type="evidence" value="ECO:0007669"/>
    <property type="project" value="TreeGrafter"/>
</dbReference>
<accession>A0A0K0XW51</accession>
<dbReference type="RefSeq" id="WP_049725510.1">
    <property type="nucleotide sequence ID" value="NZ_CP012154.1"/>
</dbReference>
<gene>
    <name evidence="2" type="ORF">WM2015_1538</name>
</gene>
<dbReference type="EMBL" id="CP012154">
    <property type="protein sequence ID" value="AKS41908.1"/>
    <property type="molecule type" value="Genomic_DNA"/>
</dbReference>
<dbReference type="PANTHER" id="PTHR45458:SF1">
    <property type="entry name" value="SHORT CHAIN DEHYDROGENASE"/>
    <property type="match status" value="1"/>
</dbReference>
<sequence length="221" mass="23508">MATAVITGANRGIGLELARQLSGDFDIIGICRRSSEELDALGVRVEAGIDITQGQDLQRMAARLAGVSIDLLINNAGLLRPSSLAGIEDELDDWRAQFEVNALAPIRVTSALREQLAEGGKVVIITSRMGSIADNDSGGAYAYRMSKSAVNSAGVSLAHELKGRSIAVGLLHPGYVRTGMTGHTGHIDPDQAAAQLIERIHELDMRLTGSFRHANGESLPW</sequence>
<protein>
    <submittedName>
        <fullName evidence="2">Short-chain dehydrogenase</fullName>
    </submittedName>
</protein>
<dbReference type="PATRIC" id="fig|1579979.3.peg.1578"/>
<dbReference type="InterPro" id="IPR036291">
    <property type="entry name" value="NAD(P)-bd_dom_sf"/>
</dbReference>
<dbReference type="Proteomes" id="UP000066624">
    <property type="component" value="Chromosome"/>
</dbReference>
<dbReference type="InterPro" id="IPR052184">
    <property type="entry name" value="SDR_enzymes"/>
</dbReference>
<dbReference type="KEGG" id="wma:WM2015_1538"/>
<reference evidence="2 3" key="1">
    <citation type="submission" date="2015-07" db="EMBL/GenBank/DDBJ databases">
        <authorList>
            <person name="Noorani M."/>
        </authorList>
    </citation>
    <scope>NUCLEOTIDE SEQUENCE [LARGE SCALE GENOMIC DNA]</scope>
    <source>
        <strain evidence="2 3">KCTC 42284</strain>
    </source>
</reference>
<dbReference type="STRING" id="1579979.WM2015_1538"/>
<evidence type="ECO:0000256" key="1">
    <source>
        <dbReference type="RuleBase" id="RU000363"/>
    </source>
</evidence>
<dbReference type="PANTHER" id="PTHR45458">
    <property type="entry name" value="SHORT-CHAIN DEHYDROGENASE/REDUCTASE SDR"/>
    <property type="match status" value="1"/>
</dbReference>
<keyword evidence="3" id="KW-1185">Reference proteome</keyword>
<organism evidence="2 3">
    <name type="scientific">Wenzhouxiangella marina</name>
    <dbReference type="NCBI Taxonomy" id="1579979"/>
    <lineage>
        <taxon>Bacteria</taxon>
        <taxon>Pseudomonadati</taxon>
        <taxon>Pseudomonadota</taxon>
        <taxon>Gammaproteobacteria</taxon>
        <taxon>Chromatiales</taxon>
        <taxon>Wenzhouxiangellaceae</taxon>
        <taxon>Wenzhouxiangella</taxon>
    </lineage>
</organism>
<dbReference type="InterPro" id="IPR002347">
    <property type="entry name" value="SDR_fam"/>
</dbReference>